<dbReference type="SUPFAM" id="SSF82771">
    <property type="entry name" value="GIY-YIG endonuclease"/>
    <property type="match status" value="1"/>
</dbReference>
<sequence length="119" mass="13999">MDRKKELKSLFKEKKVEAGVYQIKNNENGKIFVGSTPNLRTLNGKKFELTMGTNTNRKLQNDWNSFGQHAFSIEVLEVLKEDREDHLDTKTALKKLEQQWIEKVNPYDDRGYHTKKDEL</sequence>
<dbReference type="OrthoDB" id="9134286at2"/>
<feature type="domain" description="GIY-YIG" evidence="1">
    <location>
        <begin position="16"/>
        <end position="118"/>
    </location>
</feature>
<organism evidence="2 3">
    <name type="scientific">Priestia koreensis</name>
    <dbReference type="NCBI Taxonomy" id="284581"/>
    <lineage>
        <taxon>Bacteria</taxon>
        <taxon>Bacillati</taxon>
        <taxon>Bacillota</taxon>
        <taxon>Bacilli</taxon>
        <taxon>Bacillales</taxon>
        <taxon>Bacillaceae</taxon>
        <taxon>Priestia</taxon>
    </lineage>
</organism>
<dbReference type="Gene3D" id="3.40.1440.10">
    <property type="entry name" value="GIY-YIG endonuclease"/>
    <property type="match status" value="1"/>
</dbReference>
<dbReference type="InterPro" id="IPR035901">
    <property type="entry name" value="GIY-YIG_endonuc_sf"/>
</dbReference>
<dbReference type="SMART" id="SM00465">
    <property type="entry name" value="GIYc"/>
    <property type="match status" value="1"/>
</dbReference>
<proteinExistence type="predicted"/>
<dbReference type="PATRIC" id="fig|284581.3.peg.4332"/>
<dbReference type="CDD" id="cd10451">
    <property type="entry name" value="GIY-YIG_LuxR_like"/>
    <property type="match status" value="1"/>
</dbReference>
<evidence type="ECO:0000313" key="3">
    <source>
        <dbReference type="Proteomes" id="UP000037558"/>
    </source>
</evidence>
<comment type="caution">
    <text evidence="2">The sequence shown here is derived from an EMBL/GenBank/DDBJ whole genome shotgun (WGS) entry which is preliminary data.</text>
</comment>
<dbReference type="STRING" id="284581.AMD01_19715"/>
<dbReference type="EMBL" id="LILC01000030">
    <property type="protein sequence ID" value="KOO41169.1"/>
    <property type="molecule type" value="Genomic_DNA"/>
</dbReference>
<accession>A0A0M0KQS6</accession>
<dbReference type="RefSeq" id="WP_053403154.1">
    <property type="nucleotide sequence ID" value="NZ_LILC01000030.1"/>
</dbReference>
<dbReference type="PROSITE" id="PS50164">
    <property type="entry name" value="GIY_YIG"/>
    <property type="match status" value="1"/>
</dbReference>
<evidence type="ECO:0000259" key="1">
    <source>
        <dbReference type="PROSITE" id="PS50164"/>
    </source>
</evidence>
<dbReference type="InterPro" id="IPR000305">
    <property type="entry name" value="GIY-YIG_endonuc"/>
</dbReference>
<evidence type="ECO:0000313" key="2">
    <source>
        <dbReference type="EMBL" id="KOO41169.1"/>
    </source>
</evidence>
<gene>
    <name evidence="2" type="ORF">AMD01_19715</name>
</gene>
<keyword evidence="3" id="KW-1185">Reference proteome</keyword>
<protein>
    <submittedName>
        <fullName evidence="2">LuxR family transcriptional regulator</fullName>
    </submittedName>
</protein>
<dbReference type="Proteomes" id="UP000037558">
    <property type="component" value="Unassembled WGS sequence"/>
</dbReference>
<dbReference type="AlphaFoldDB" id="A0A0M0KQS6"/>
<name>A0A0M0KQS6_9BACI</name>
<reference evidence="3" key="1">
    <citation type="submission" date="2015-08" db="EMBL/GenBank/DDBJ databases">
        <title>Fjat-14210 dsm16467.</title>
        <authorList>
            <person name="Liu B."/>
            <person name="Wang J."/>
            <person name="Zhu Y."/>
            <person name="Liu G."/>
            <person name="Chen Q."/>
            <person name="Chen Z."/>
            <person name="Lan J."/>
            <person name="Che J."/>
            <person name="Ge C."/>
            <person name="Shi H."/>
            <person name="Pan Z."/>
            <person name="Liu X."/>
        </authorList>
    </citation>
    <scope>NUCLEOTIDE SEQUENCE [LARGE SCALE GENOMIC DNA]</scope>
    <source>
        <strain evidence="3">DSM 16467</strain>
    </source>
</reference>
<dbReference type="Pfam" id="PF01541">
    <property type="entry name" value="GIY-YIG"/>
    <property type="match status" value="1"/>
</dbReference>